<keyword evidence="5" id="KW-0378">Hydrolase</keyword>
<dbReference type="EMBL" id="LXQA010113823">
    <property type="protein sequence ID" value="MCI19228.1"/>
    <property type="molecule type" value="Genomic_DNA"/>
</dbReference>
<keyword evidence="4" id="KW-0227">DNA damage</keyword>
<comment type="similarity">
    <text evidence="2">Belongs to the tyrosyl-DNA phosphodiesterase family.</text>
</comment>
<feature type="non-terminal residue" evidence="9">
    <location>
        <position position="1"/>
    </location>
</feature>
<keyword evidence="6" id="KW-0269">Exonuclease</keyword>
<proteinExistence type="inferred from homology"/>
<dbReference type="PANTHER" id="PTHR12415">
    <property type="entry name" value="TYROSYL-DNA PHOSPHODIESTERASE 1"/>
    <property type="match status" value="1"/>
</dbReference>
<dbReference type="GO" id="GO:0003690">
    <property type="term" value="F:double-stranded DNA binding"/>
    <property type="evidence" value="ECO:0007669"/>
    <property type="project" value="TreeGrafter"/>
</dbReference>
<keyword evidence="3" id="KW-0540">Nuclease</keyword>
<dbReference type="GO" id="GO:0017005">
    <property type="term" value="F:3'-tyrosyl-DNA phosphodiesterase activity"/>
    <property type="evidence" value="ECO:0007669"/>
    <property type="project" value="TreeGrafter"/>
</dbReference>
<name>A0A392Q538_9FABA</name>
<dbReference type="GO" id="GO:0003697">
    <property type="term" value="F:single-stranded DNA binding"/>
    <property type="evidence" value="ECO:0007669"/>
    <property type="project" value="TreeGrafter"/>
</dbReference>
<dbReference type="GO" id="GO:0005634">
    <property type="term" value="C:nucleus"/>
    <property type="evidence" value="ECO:0007669"/>
    <property type="project" value="UniProtKB-SubCell"/>
</dbReference>
<keyword evidence="10" id="KW-1185">Reference proteome</keyword>
<organism evidence="9 10">
    <name type="scientific">Trifolium medium</name>
    <dbReference type="NCBI Taxonomy" id="97028"/>
    <lineage>
        <taxon>Eukaryota</taxon>
        <taxon>Viridiplantae</taxon>
        <taxon>Streptophyta</taxon>
        <taxon>Embryophyta</taxon>
        <taxon>Tracheophyta</taxon>
        <taxon>Spermatophyta</taxon>
        <taxon>Magnoliopsida</taxon>
        <taxon>eudicotyledons</taxon>
        <taxon>Gunneridae</taxon>
        <taxon>Pentapetalae</taxon>
        <taxon>rosids</taxon>
        <taxon>fabids</taxon>
        <taxon>Fabales</taxon>
        <taxon>Fabaceae</taxon>
        <taxon>Papilionoideae</taxon>
        <taxon>50 kb inversion clade</taxon>
        <taxon>NPAAA clade</taxon>
        <taxon>Hologalegina</taxon>
        <taxon>IRL clade</taxon>
        <taxon>Trifolieae</taxon>
        <taxon>Trifolium</taxon>
    </lineage>
</organism>
<keyword evidence="8" id="KW-0539">Nucleus</keyword>
<evidence type="ECO:0000256" key="6">
    <source>
        <dbReference type="ARBA" id="ARBA00022839"/>
    </source>
</evidence>
<evidence type="ECO:0000313" key="10">
    <source>
        <dbReference type="Proteomes" id="UP000265520"/>
    </source>
</evidence>
<dbReference type="SUPFAM" id="SSF56024">
    <property type="entry name" value="Phospholipase D/nuclease"/>
    <property type="match status" value="1"/>
</dbReference>
<evidence type="ECO:0000313" key="9">
    <source>
        <dbReference type="EMBL" id="MCI19228.1"/>
    </source>
</evidence>
<keyword evidence="7" id="KW-0234">DNA repair</keyword>
<protein>
    <submittedName>
        <fullName evidence="9">Tyrosyl-DNA phosphodiesterase 1-like</fullName>
    </submittedName>
</protein>
<dbReference type="AlphaFoldDB" id="A0A392Q538"/>
<evidence type="ECO:0000256" key="3">
    <source>
        <dbReference type="ARBA" id="ARBA00022722"/>
    </source>
</evidence>
<evidence type="ECO:0000256" key="7">
    <source>
        <dbReference type="ARBA" id="ARBA00023204"/>
    </source>
</evidence>
<reference evidence="9 10" key="1">
    <citation type="journal article" date="2018" name="Front. Plant Sci.">
        <title>Red Clover (Trifolium pratense) and Zigzag Clover (T. medium) - A Picture of Genomic Similarities and Differences.</title>
        <authorList>
            <person name="Dluhosova J."/>
            <person name="Istvanek J."/>
            <person name="Nedelnik J."/>
            <person name="Repkova J."/>
        </authorList>
    </citation>
    <scope>NUCLEOTIDE SEQUENCE [LARGE SCALE GENOMIC DNA]</scope>
    <source>
        <strain evidence="10">cv. 10/8</strain>
        <tissue evidence="9">Leaf</tissue>
    </source>
</reference>
<dbReference type="Gene3D" id="3.30.870.10">
    <property type="entry name" value="Endonuclease Chain A"/>
    <property type="match status" value="1"/>
</dbReference>
<evidence type="ECO:0000256" key="5">
    <source>
        <dbReference type="ARBA" id="ARBA00022801"/>
    </source>
</evidence>
<dbReference type="Proteomes" id="UP000265520">
    <property type="component" value="Unassembled WGS sequence"/>
</dbReference>
<dbReference type="GO" id="GO:0006281">
    <property type="term" value="P:DNA repair"/>
    <property type="evidence" value="ECO:0007669"/>
    <property type="project" value="UniProtKB-KW"/>
</dbReference>
<comment type="subcellular location">
    <subcellularLocation>
        <location evidence="1">Nucleus</location>
    </subcellularLocation>
</comment>
<dbReference type="GO" id="GO:0004527">
    <property type="term" value="F:exonuclease activity"/>
    <property type="evidence" value="ECO:0007669"/>
    <property type="project" value="UniProtKB-KW"/>
</dbReference>
<evidence type="ECO:0000256" key="8">
    <source>
        <dbReference type="ARBA" id="ARBA00023242"/>
    </source>
</evidence>
<sequence>FSSLGSLDEKWMVELASSMSAGLSKDKVPLGIGEPLIIWPTVEDVRCSIECDVSKSCCIDARV</sequence>
<dbReference type="PANTHER" id="PTHR12415:SF0">
    <property type="entry name" value="TYROSYL-DNA PHOSPHODIESTERASE 1"/>
    <property type="match status" value="1"/>
</dbReference>
<dbReference type="InterPro" id="IPR010347">
    <property type="entry name" value="Tdp1"/>
</dbReference>
<evidence type="ECO:0000256" key="1">
    <source>
        <dbReference type="ARBA" id="ARBA00004123"/>
    </source>
</evidence>
<comment type="caution">
    <text evidence="9">The sequence shown here is derived from an EMBL/GenBank/DDBJ whole genome shotgun (WGS) entry which is preliminary data.</text>
</comment>
<evidence type="ECO:0000256" key="2">
    <source>
        <dbReference type="ARBA" id="ARBA00010205"/>
    </source>
</evidence>
<evidence type="ECO:0000256" key="4">
    <source>
        <dbReference type="ARBA" id="ARBA00022763"/>
    </source>
</evidence>
<accession>A0A392Q538</accession>